<dbReference type="GO" id="GO:0005829">
    <property type="term" value="C:cytosol"/>
    <property type="evidence" value="ECO:0007669"/>
    <property type="project" value="TreeGrafter"/>
</dbReference>
<dbReference type="Pfam" id="PF13602">
    <property type="entry name" value="ADH_zinc_N_2"/>
    <property type="match status" value="1"/>
</dbReference>
<dbReference type="GO" id="GO:0035925">
    <property type="term" value="F:mRNA 3'-UTR AU-rich region binding"/>
    <property type="evidence" value="ECO:0007669"/>
    <property type="project" value="TreeGrafter"/>
</dbReference>
<evidence type="ECO:0000256" key="1">
    <source>
        <dbReference type="ARBA" id="ARBA00022857"/>
    </source>
</evidence>
<evidence type="ECO:0000313" key="3">
    <source>
        <dbReference type="EMBL" id="CAD8264334.1"/>
    </source>
</evidence>
<dbReference type="EMBL" id="HBEA01018204">
    <property type="protein sequence ID" value="CAD8264334.1"/>
    <property type="molecule type" value="Transcribed_RNA"/>
</dbReference>
<keyword evidence="1" id="KW-0521">NADP</keyword>
<dbReference type="GO" id="GO:0070402">
    <property type="term" value="F:NADPH binding"/>
    <property type="evidence" value="ECO:0007669"/>
    <property type="project" value="TreeGrafter"/>
</dbReference>
<sequence length="170" mass="18622">MQACVDAGADVVIDKAARGADAFWDEARTVAPEGYIAIFDANGVSTLQQSYEHLALCGRLIIYGFHSNLPRGIHTLNPFAWLKMAFLISRMPKFDPMALVLESKAVLGFNLSFFAEETDLIADYMEQIRQWVDSRKIKPLAVTAFPLEEAAAAHSSIQSGSSIGKIVLTT</sequence>
<dbReference type="PANTHER" id="PTHR48106:SF13">
    <property type="entry name" value="QUINONE OXIDOREDUCTASE-RELATED"/>
    <property type="match status" value="1"/>
</dbReference>
<dbReference type="Gene3D" id="3.90.180.10">
    <property type="entry name" value="Medium-chain alcohol dehydrogenases, catalytic domain"/>
    <property type="match status" value="1"/>
</dbReference>
<organism evidence="3">
    <name type="scientific">Pinguiococcus pyrenoidosus</name>
    <dbReference type="NCBI Taxonomy" id="172671"/>
    <lineage>
        <taxon>Eukaryota</taxon>
        <taxon>Sar</taxon>
        <taxon>Stramenopiles</taxon>
        <taxon>Ochrophyta</taxon>
        <taxon>Pinguiophyceae</taxon>
        <taxon>Pinguiochrysidales</taxon>
        <taxon>Pinguiochrysidaceae</taxon>
        <taxon>Pinguiococcus</taxon>
    </lineage>
</organism>
<dbReference type="AlphaFoldDB" id="A0A7R9UFN6"/>
<dbReference type="Gene3D" id="3.40.50.720">
    <property type="entry name" value="NAD(P)-binding Rossmann-like Domain"/>
    <property type="match status" value="1"/>
</dbReference>
<keyword evidence="2" id="KW-0560">Oxidoreductase</keyword>
<proteinExistence type="predicted"/>
<dbReference type="PANTHER" id="PTHR48106">
    <property type="entry name" value="QUINONE OXIDOREDUCTASE PIG3-RELATED"/>
    <property type="match status" value="1"/>
</dbReference>
<accession>A0A7R9UFN6</accession>
<gene>
    <name evidence="3" type="ORF">PPYR1160_LOCUS13837</name>
</gene>
<dbReference type="SUPFAM" id="SSF51735">
    <property type="entry name" value="NAD(P)-binding Rossmann-fold domains"/>
    <property type="match status" value="1"/>
</dbReference>
<evidence type="ECO:0008006" key="4">
    <source>
        <dbReference type="Google" id="ProtNLM"/>
    </source>
</evidence>
<dbReference type="InterPro" id="IPR036291">
    <property type="entry name" value="NAD(P)-bd_dom_sf"/>
</dbReference>
<evidence type="ECO:0000256" key="2">
    <source>
        <dbReference type="ARBA" id="ARBA00023002"/>
    </source>
</evidence>
<reference evidence="3" key="1">
    <citation type="submission" date="2021-01" db="EMBL/GenBank/DDBJ databases">
        <authorList>
            <person name="Corre E."/>
            <person name="Pelletier E."/>
            <person name="Niang G."/>
            <person name="Scheremetjew M."/>
            <person name="Finn R."/>
            <person name="Kale V."/>
            <person name="Holt S."/>
            <person name="Cochrane G."/>
            <person name="Meng A."/>
            <person name="Brown T."/>
            <person name="Cohen L."/>
        </authorList>
    </citation>
    <scope>NUCLEOTIDE SEQUENCE</scope>
    <source>
        <strain evidence="3">CCMP2078</strain>
    </source>
</reference>
<name>A0A7R9UFN6_9STRA</name>
<protein>
    <recommendedName>
        <fullName evidence="4">Enoyl reductase (ER) domain-containing protein</fullName>
    </recommendedName>
</protein>
<dbReference type="GO" id="GO:0003960">
    <property type="term" value="F:quinone reductase (NADPH) activity"/>
    <property type="evidence" value="ECO:0007669"/>
    <property type="project" value="TreeGrafter"/>
</dbReference>